<reference evidence="2 4" key="1">
    <citation type="submission" date="2016-01" db="EMBL/GenBank/DDBJ databases">
        <title>Genome sequence of Oerskovia enterophila VJag, an agar and cellulose degrading bacterium.</title>
        <authorList>
            <person name="Poehlein A."/>
            <person name="Jag V."/>
            <person name="Bengelsdorf F."/>
            <person name="Duerre P."/>
            <person name="Daniel R."/>
        </authorList>
    </citation>
    <scope>NUCLEOTIDE SEQUENCE [LARGE SCALE GENOMIC DNA]</scope>
    <source>
        <strain evidence="2 4">VJag</strain>
    </source>
</reference>
<feature type="region of interest" description="Disordered" evidence="1">
    <location>
        <begin position="40"/>
        <end position="64"/>
    </location>
</feature>
<evidence type="ECO:0000313" key="3">
    <source>
        <dbReference type="EMBL" id="OCI30225.1"/>
    </source>
</evidence>
<dbReference type="AlphaFoldDB" id="A0A163QGG4"/>
<dbReference type="EMBL" id="LRIE01000082">
    <property type="protein sequence ID" value="KZM34143.1"/>
    <property type="molecule type" value="Genomic_DNA"/>
</dbReference>
<gene>
    <name evidence="3" type="ORF">OERS_31100</name>
    <name evidence="2" type="ORF">OJAG_32950</name>
</gene>
<dbReference type="Proteomes" id="UP000093412">
    <property type="component" value="Unassembled WGS sequence"/>
</dbReference>
<evidence type="ECO:0000313" key="4">
    <source>
        <dbReference type="Proteomes" id="UP000076447"/>
    </source>
</evidence>
<comment type="caution">
    <text evidence="2">The sequence shown here is derived from an EMBL/GenBank/DDBJ whole genome shotgun (WGS) entry which is preliminary data.</text>
</comment>
<dbReference type="EMBL" id="MAQA01000042">
    <property type="protein sequence ID" value="OCI30225.1"/>
    <property type="molecule type" value="Genomic_DNA"/>
</dbReference>
<accession>A0A163QGG4</accession>
<proteinExistence type="predicted"/>
<protein>
    <submittedName>
        <fullName evidence="2">Uncharacterized protein</fullName>
    </submittedName>
</protein>
<dbReference type="Proteomes" id="UP000076447">
    <property type="component" value="Unassembled WGS sequence"/>
</dbReference>
<name>A0A163QGG4_9CELL</name>
<keyword evidence="5" id="KW-1185">Reference proteome</keyword>
<evidence type="ECO:0000256" key="1">
    <source>
        <dbReference type="SAM" id="MobiDB-lite"/>
    </source>
</evidence>
<evidence type="ECO:0000313" key="2">
    <source>
        <dbReference type="EMBL" id="KZM34143.1"/>
    </source>
</evidence>
<sequence>MPLDGGLVSLVRRLRDRELIGRSEAHVRWALTDRPTTAVRVSGNGTAQSVDASSALQSWNDPPS</sequence>
<organism evidence="2 4">
    <name type="scientific">Oerskovia enterophila</name>
    <dbReference type="NCBI Taxonomy" id="43678"/>
    <lineage>
        <taxon>Bacteria</taxon>
        <taxon>Bacillati</taxon>
        <taxon>Actinomycetota</taxon>
        <taxon>Actinomycetes</taxon>
        <taxon>Micrococcales</taxon>
        <taxon>Cellulomonadaceae</taxon>
        <taxon>Oerskovia</taxon>
    </lineage>
</organism>
<feature type="compositionally biased region" description="Polar residues" evidence="1">
    <location>
        <begin position="43"/>
        <end position="64"/>
    </location>
</feature>
<reference evidence="3 5" key="2">
    <citation type="submission" date="2016-06" db="EMBL/GenBank/DDBJ databases">
        <title>Genome sequence of Oerskovia enterophila DSM 43852.</title>
        <authorList>
            <person name="Poehlein A."/>
            <person name="Jag V."/>
            <person name="Bengelsdorf F.R."/>
            <person name="Daniel R."/>
            <person name="Duerre P."/>
        </authorList>
    </citation>
    <scope>NUCLEOTIDE SEQUENCE [LARGE SCALE GENOMIC DNA]</scope>
    <source>
        <strain evidence="3 5">DSM 43852</strain>
    </source>
</reference>
<evidence type="ECO:0000313" key="5">
    <source>
        <dbReference type="Proteomes" id="UP000093412"/>
    </source>
</evidence>